<evidence type="ECO:0000313" key="2">
    <source>
        <dbReference type="WBParaSite" id="nRc.2.0.1.t44101-RA"/>
    </source>
</evidence>
<accession>A0A915KZ54</accession>
<reference evidence="2" key="1">
    <citation type="submission" date="2022-11" db="UniProtKB">
        <authorList>
            <consortium name="WormBaseParasite"/>
        </authorList>
    </citation>
    <scope>IDENTIFICATION</scope>
</reference>
<dbReference type="WBParaSite" id="nRc.2.0.1.t44101-RA">
    <property type="protein sequence ID" value="nRc.2.0.1.t44101-RA"/>
    <property type="gene ID" value="nRc.2.0.1.g44101"/>
</dbReference>
<proteinExistence type="predicted"/>
<sequence>MPDLTSGHSSGDKTWSDQQQHSFSQASVVCPCGRYFAPFSPYAIRLTDALGYFFGAKYLADQGDCNFLYGDRLLDYGVGHDNDCME</sequence>
<dbReference type="AlphaFoldDB" id="A0A915KZ54"/>
<organism evidence="1 2">
    <name type="scientific">Romanomermis culicivorax</name>
    <name type="common">Nematode worm</name>
    <dbReference type="NCBI Taxonomy" id="13658"/>
    <lineage>
        <taxon>Eukaryota</taxon>
        <taxon>Metazoa</taxon>
        <taxon>Ecdysozoa</taxon>
        <taxon>Nematoda</taxon>
        <taxon>Enoplea</taxon>
        <taxon>Dorylaimia</taxon>
        <taxon>Mermithida</taxon>
        <taxon>Mermithoidea</taxon>
        <taxon>Mermithidae</taxon>
        <taxon>Romanomermis</taxon>
    </lineage>
</organism>
<evidence type="ECO:0000313" key="1">
    <source>
        <dbReference type="Proteomes" id="UP000887565"/>
    </source>
</evidence>
<dbReference type="Proteomes" id="UP000887565">
    <property type="component" value="Unplaced"/>
</dbReference>
<name>A0A915KZ54_ROMCU</name>
<keyword evidence="1" id="KW-1185">Reference proteome</keyword>
<protein>
    <submittedName>
        <fullName evidence="2">Uncharacterized protein</fullName>
    </submittedName>
</protein>